<keyword evidence="1" id="KW-0378">Hydrolase</keyword>
<dbReference type="KEGG" id="kmn:HW532_04640"/>
<organism evidence="1 2">
    <name type="scientific">Kaustia mangrovi</name>
    <dbReference type="NCBI Taxonomy" id="2593653"/>
    <lineage>
        <taxon>Bacteria</taxon>
        <taxon>Pseudomonadati</taxon>
        <taxon>Pseudomonadota</taxon>
        <taxon>Alphaproteobacteria</taxon>
        <taxon>Hyphomicrobiales</taxon>
        <taxon>Parvibaculaceae</taxon>
        <taxon>Kaustia</taxon>
    </lineage>
</organism>
<evidence type="ECO:0000313" key="2">
    <source>
        <dbReference type="Proteomes" id="UP000593594"/>
    </source>
</evidence>
<keyword evidence="2" id="KW-1185">Reference proteome</keyword>
<dbReference type="InterPro" id="IPR015797">
    <property type="entry name" value="NUDIX_hydrolase-like_dom_sf"/>
</dbReference>
<dbReference type="Proteomes" id="UP000593594">
    <property type="component" value="Chromosome"/>
</dbReference>
<protein>
    <submittedName>
        <fullName evidence="1">NUDIX hydrolase</fullName>
    </submittedName>
</protein>
<evidence type="ECO:0000313" key="1">
    <source>
        <dbReference type="EMBL" id="QPC42057.1"/>
    </source>
</evidence>
<reference evidence="1 2" key="1">
    <citation type="submission" date="2020-06" db="EMBL/GenBank/DDBJ databases">
        <title>Genome sequence of 2 isolates from Red Sea Mangroves.</title>
        <authorList>
            <person name="Sefrji F."/>
            <person name="Michoud G."/>
            <person name="Merlino G."/>
            <person name="Daffonchio D."/>
        </authorList>
    </citation>
    <scope>NUCLEOTIDE SEQUENCE [LARGE SCALE GENOMIC DNA]</scope>
    <source>
        <strain evidence="1 2">R1DC25</strain>
    </source>
</reference>
<name>A0A7S8HAX9_9HYPH</name>
<dbReference type="RefSeq" id="WP_213163286.1">
    <property type="nucleotide sequence ID" value="NZ_CP058214.1"/>
</dbReference>
<accession>A0A7S8HAX9</accession>
<dbReference type="EMBL" id="CP058214">
    <property type="protein sequence ID" value="QPC42057.1"/>
    <property type="molecule type" value="Genomic_DNA"/>
</dbReference>
<dbReference type="AlphaFoldDB" id="A0A7S8HAX9"/>
<dbReference type="Gene3D" id="3.90.79.10">
    <property type="entry name" value="Nucleoside Triphosphate Pyrophosphohydrolase"/>
    <property type="match status" value="1"/>
</dbReference>
<dbReference type="GO" id="GO:0016787">
    <property type="term" value="F:hydrolase activity"/>
    <property type="evidence" value="ECO:0007669"/>
    <property type="project" value="UniProtKB-KW"/>
</dbReference>
<dbReference type="SUPFAM" id="SSF55811">
    <property type="entry name" value="Nudix"/>
    <property type="match status" value="1"/>
</dbReference>
<proteinExistence type="predicted"/>
<gene>
    <name evidence="1" type="ORF">HW532_04640</name>
</gene>
<sequence>MGHDAGADDVVICELEALDLRLEPGRWAFEDEYGARIARHWDAACRANPALFNGRVLMMTRCSLAGGRLEGGLVEASFAAFLAWRDWGFPDAGVVNCFGSAAILSADGALLYGEMAPHTANAGLVYPPGGSLEPCDADARGRVDMARAIARELGEETGLEAREARDEGFVAVREGPRLSVAQRLRFPMSAAGLVSRIGEHLDAEAEPELARIVSVAALTADEAGRMPAYARLLASALAI</sequence>